<keyword evidence="4" id="KW-0732">Signal</keyword>
<dbReference type="Pfam" id="PF13432">
    <property type="entry name" value="TPR_16"/>
    <property type="match status" value="1"/>
</dbReference>
<reference evidence="5 6" key="1">
    <citation type="submission" date="2018-09" db="EMBL/GenBank/DDBJ databases">
        <title>Whole genome sequencing of Idiomarina andamanensis W-5T (LMG 29773T= JCM 31645T).</title>
        <authorList>
            <person name="Das S.K."/>
        </authorList>
    </citation>
    <scope>NUCLEOTIDE SEQUENCE [LARGE SCALE GENOMIC DNA]</scope>
    <source>
        <strain evidence="5 6">W-5T</strain>
    </source>
</reference>
<evidence type="ECO:0008006" key="7">
    <source>
        <dbReference type="Google" id="ProtNLM"/>
    </source>
</evidence>
<gene>
    <name evidence="5" type="ORF">D3795_09260</name>
</gene>
<protein>
    <recommendedName>
        <fullName evidence="7">Tetratricopeptide repeat protein</fullName>
    </recommendedName>
</protein>
<dbReference type="PROSITE" id="PS50005">
    <property type="entry name" value="TPR"/>
    <property type="match status" value="2"/>
</dbReference>
<dbReference type="InterPro" id="IPR019734">
    <property type="entry name" value="TPR_rpt"/>
</dbReference>
<evidence type="ECO:0000256" key="3">
    <source>
        <dbReference type="PROSITE-ProRule" id="PRU00339"/>
    </source>
</evidence>
<dbReference type="AlphaFoldDB" id="A0AA92IM91"/>
<keyword evidence="6" id="KW-1185">Reference proteome</keyword>
<feature type="repeat" description="TPR" evidence="3">
    <location>
        <begin position="309"/>
        <end position="342"/>
    </location>
</feature>
<proteinExistence type="predicted"/>
<evidence type="ECO:0000313" key="6">
    <source>
        <dbReference type="Proteomes" id="UP000427820"/>
    </source>
</evidence>
<dbReference type="RefSeq" id="WP_156268150.1">
    <property type="nucleotide sequence ID" value="NZ_CP032551.1"/>
</dbReference>
<feature type="signal peptide" evidence="4">
    <location>
        <begin position="1"/>
        <end position="27"/>
    </location>
</feature>
<dbReference type="KEGG" id="panm:D3795_09260"/>
<evidence type="ECO:0000256" key="1">
    <source>
        <dbReference type="ARBA" id="ARBA00022737"/>
    </source>
</evidence>
<keyword evidence="1" id="KW-0677">Repeat</keyword>
<dbReference type="PANTHER" id="PTHR44858:SF1">
    <property type="entry name" value="UDP-N-ACETYLGLUCOSAMINE--PEPTIDE N-ACETYLGLUCOSAMINYLTRANSFERASE SPINDLY-RELATED"/>
    <property type="match status" value="1"/>
</dbReference>
<name>A0AA92IM91_9GAMM</name>
<dbReference type="SUPFAM" id="SSF48452">
    <property type="entry name" value="TPR-like"/>
    <property type="match status" value="1"/>
</dbReference>
<evidence type="ECO:0000256" key="4">
    <source>
        <dbReference type="SAM" id="SignalP"/>
    </source>
</evidence>
<keyword evidence="2 3" id="KW-0802">TPR repeat</keyword>
<dbReference type="InterPro" id="IPR011990">
    <property type="entry name" value="TPR-like_helical_dom_sf"/>
</dbReference>
<organism evidence="5 6">
    <name type="scientific">Pseudidiomarina andamanensis</name>
    <dbReference type="NCBI Taxonomy" id="1940690"/>
    <lineage>
        <taxon>Bacteria</taxon>
        <taxon>Pseudomonadati</taxon>
        <taxon>Pseudomonadota</taxon>
        <taxon>Gammaproteobacteria</taxon>
        <taxon>Alteromonadales</taxon>
        <taxon>Idiomarinaceae</taxon>
        <taxon>Pseudidiomarina</taxon>
    </lineage>
</organism>
<evidence type="ECO:0000256" key="2">
    <source>
        <dbReference type="ARBA" id="ARBA00022803"/>
    </source>
</evidence>
<dbReference type="InterPro" id="IPR050498">
    <property type="entry name" value="Ycf3"/>
</dbReference>
<dbReference type="SMART" id="SM00028">
    <property type="entry name" value="TPR"/>
    <property type="match status" value="4"/>
</dbReference>
<evidence type="ECO:0000313" key="5">
    <source>
        <dbReference type="EMBL" id="QGT96331.1"/>
    </source>
</evidence>
<dbReference type="Gene3D" id="1.25.40.10">
    <property type="entry name" value="Tetratricopeptide repeat domain"/>
    <property type="match status" value="2"/>
</dbReference>
<dbReference type="EMBL" id="CP032551">
    <property type="protein sequence ID" value="QGT96331.1"/>
    <property type="molecule type" value="Genomic_DNA"/>
</dbReference>
<sequence>MKLANTLLATISIVVLFGCASQSPTNALTQARLQAHMPSLNNDLFLQPQQSVVSAHQLFVLTSSQQQDFLLDFNGRLSDLPEHERISVYLHDITFGFNYKEKTYTASEAFALSAGNCMALAILTKSLADVAGVEIKFQRVTNAPVFDRNNNIVLVSDHVRARLYKPLDTFNESDDKTLLKRAWVVVDYFPSSASQNAEMITDTEFLALYYRNRAAELMVDGLVDDAYAYATEALKYTPNDSEVLNLLGLLHGRREDVLTAEQLFRYALRLNPDNLNVLHNYQSLAKRQQRHDLVALLEQRIQSIPEANPYTWIALGDVAFTQNQLDTAMMMYRKAAKQAPYVHEAYWGQARVLVAQGETQQARRVLEKGLREARISATKAQFKTGWYSYQTQAQKKPLD</sequence>
<dbReference type="PANTHER" id="PTHR44858">
    <property type="entry name" value="TETRATRICOPEPTIDE REPEAT PROTEIN 6"/>
    <property type="match status" value="1"/>
</dbReference>
<dbReference type="Proteomes" id="UP000427820">
    <property type="component" value="Chromosome"/>
</dbReference>
<feature type="repeat" description="TPR" evidence="3">
    <location>
        <begin position="241"/>
        <end position="274"/>
    </location>
</feature>
<dbReference type="PROSITE" id="PS51257">
    <property type="entry name" value="PROKAR_LIPOPROTEIN"/>
    <property type="match status" value="1"/>
</dbReference>
<dbReference type="Pfam" id="PF14559">
    <property type="entry name" value="TPR_19"/>
    <property type="match status" value="1"/>
</dbReference>
<feature type="chain" id="PRO_5041657809" description="Tetratricopeptide repeat protein" evidence="4">
    <location>
        <begin position="28"/>
        <end position="399"/>
    </location>
</feature>
<accession>A0AA92IM91</accession>